<dbReference type="PANTHER" id="PTHR43877">
    <property type="entry name" value="AMINOALKYLPHOSPHONATE N-ACETYLTRANSFERASE-RELATED-RELATED"/>
    <property type="match status" value="1"/>
</dbReference>
<sequence>MDISLKEVDFRNPDLLHLITKLDQYLYEIYPADEVFGVDFSDPRIAEIIFVIAYDSDVPVGCGAIRRVDHDVVELKRFFVEVDYRKRGIAGKILRYLEERAINLNYGVIRLETGAPQSESIYFYKKHGYTEIERYGEYVACESSLCYEKQLSSSEDL</sequence>
<evidence type="ECO:0000313" key="4">
    <source>
        <dbReference type="EMBL" id="GGH13054.1"/>
    </source>
</evidence>
<dbReference type="PANTHER" id="PTHR43877:SF2">
    <property type="entry name" value="AMINOALKYLPHOSPHONATE N-ACETYLTRANSFERASE-RELATED"/>
    <property type="match status" value="1"/>
</dbReference>
<dbReference type="SUPFAM" id="SSF55729">
    <property type="entry name" value="Acyl-CoA N-acyltransferases (Nat)"/>
    <property type="match status" value="1"/>
</dbReference>
<keyword evidence="2" id="KW-0012">Acyltransferase</keyword>
<dbReference type="PROSITE" id="PS51186">
    <property type="entry name" value="GNAT"/>
    <property type="match status" value="1"/>
</dbReference>
<protein>
    <submittedName>
        <fullName evidence="4">N-acetyltransferase</fullName>
    </submittedName>
</protein>
<reference evidence="5" key="1">
    <citation type="journal article" date="2019" name="Int. J. Syst. Evol. Microbiol.">
        <title>The Global Catalogue of Microorganisms (GCM) 10K type strain sequencing project: providing services to taxonomists for standard genome sequencing and annotation.</title>
        <authorList>
            <consortium name="The Broad Institute Genomics Platform"/>
            <consortium name="The Broad Institute Genome Sequencing Center for Infectious Disease"/>
            <person name="Wu L."/>
            <person name="Ma J."/>
        </authorList>
    </citation>
    <scope>NUCLEOTIDE SEQUENCE [LARGE SCALE GENOMIC DNA]</scope>
    <source>
        <strain evidence="5">CGMCC 1.12769</strain>
    </source>
</reference>
<dbReference type="EMBL" id="BMFT01000001">
    <property type="protein sequence ID" value="GGH13054.1"/>
    <property type="molecule type" value="Genomic_DNA"/>
</dbReference>
<dbReference type="Gene3D" id="3.40.630.30">
    <property type="match status" value="1"/>
</dbReference>
<dbReference type="Proteomes" id="UP000659344">
    <property type="component" value="Unassembled WGS sequence"/>
</dbReference>
<evidence type="ECO:0000313" key="5">
    <source>
        <dbReference type="Proteomes" id="UP000659344"/>
    </source>
</evidence>
<evidence type="ECO:0000256" key="1">
    <source>
        <dbReference type="ARBA" id="ARBA00022679"/>
    </source>
</evidence>
<feature type="domain" description="N-acetyltransferase" evidence="3">
    <location>
        <begin position="3"/>
        <end position="152"/>
    </location>
</feature>
<dbReference type="InterPro" id="IPR000182">
    <property type="entry name" value="GNAT_dom"/>
</dbReference>
<dbReference type="InterPro" id="IPR050832">
    <property type="entry name" value="Bact_Acetyltransf"/>
</dbReference>
<evidence type="ECO:0000256" key="2">
    <source>
        <dbReference type="ARBA" id="ARBA00023315"/>
    </source>
</evidence>
<dbReference type="InterPro" id="IPR016181">
    <property type="entry name" value="Acyl_CoA_acyltransferase"/>
</dbReference>
<keyword evidence="5" id="KW-1185">Reference proteome</keyword>
<proteinExistence type="predicted"/>
<dbReference type="CDD" id="cd04301">
    <property type="entry name" value="NAT_SF"/>
    <property type="match status" value="1"/>
</dbReference>
<gene>
    <name evidence="4" type="ORF">GCM10008013_05850</name>
</gene>
<name>A0ABQ1Y540_9BACL</name>
<accession>A0ABQ1Y540</accession>
<dbReference type="RefSeq" id="WP_229753239.1">
    <property type="nucleotide sequence ID" value="NZ_BMFT01000001.1"/>
</dbReference>
<comment type="caution">
    <text evidence="4">The sequence shown here is derived from an EMBL/GenBank/DDBJ whole genome shotgun (WGS) entry which is preliminary data.</text>
</comment>
<dbReference type="Pfam" id="PF00583">
    <property type="entry name" value="Acetyltransf_1"/>
    <property type="match status" value="1"/>
</dbReference>
<keyword evidence="1" id="KW-0808">Transferase</keyword>
<evidence type="ECO:0000259" key="3">
    <source>
        <dbReference type="PROSITE" id="PS51186"/>
    </source>
</evidence>
<organism evidence="4 5">
    <name type="scientific">Paenibacillus segetis</name>
    <dbReference type="NCBI Taxonomy" id="1325360"/>
    <lineage>
        <taxon>Bacteria</taxon>
        <taxon>Bacillati</taxon>
        <taxon>Bacillota</taxon>
        <taxon>Bacilli</taxon>
        <taxon>Bacillales</taxon>
        <taxon>Paenibacillaceae</taxon>
        <taxon>Paenibacillus</taxon>
    </lineage>
</organism>